<dbReference type="Gene3D" id="1.10.10.60">
    <property type="entry name" value="Homeodomain-like"/>
    <property type="match status" value="1"/>
</dbReference>
<evidence type="ECO:0000259" key="3">
    <source>
        <dbReference type="PROSITE" id="PS50977"/>
    </source>
</evidence>
<evidence type="ECO:0000313" key="4">
    <source>
        <dbReference type="EMBL" id="SFW40819.1"/>
    </source>
</evidence>
<dbReference type="GO" id="GO:0003677">
    <property type="term" value="F:DNA binding"/>
    <property type="evidence" value="ECO:0007669"/>
    <property type="project" value="UniProtKB-UniRule"/>
</dbReference>
<accession>A0A1K1P004</accession>
<dbReference type="Proteomes" id="UP000183788">
    <property type="component" value="Unassembled WGS sequence"/>
</dbReference>
<evidence type="ECO:0000313" key="5">
    <source>
        <dbReference type="EMBL" id="WQG87531.1"/>
    </source>
</evidence>
<evidence type="ECO:0000256" key="1">
    <source>
        <dbReference type="ARBA" id="ARBA00023125"/>
    </source>
</evidence>
<dbReference type="PROSITE" id="PS50977">
    <property type="entry name" value="HTH_TETR_2"/>
    <property type="match status" value="1"/>
</dbReference>
<feature type="domain" description="HTH tetR-type" evidence="3">
    <location>
        <begin position="7"/>
        <end position="67"/>
    </location>
</feature>
<dbReference type="Proteomes" id="UP001326715">
    <property type="component" value="Chromosome"/>
</dbReference>
<reference evidence="4 6" key="1">
    <citation type="submission" date="2016-11" db="EMBL/GenBank/DDBJ databases">
        <authorList>
            <person name="Jaros S."/>
            <person name="Januszkiewicz K."/>
            <person name="Wedrychowicz H."/>
        </authorList>
    </citation>
    <scope>NUCLEOTIDE SEQUENCE [LARGE SCALE GENOMIC DNA]</scope>
    <source>
        <strain evidence="4 6">DSM 784</strain>
    </source>
</reference>
<dbReference type="EMBL" id="FPIZ01000004">
    <property type="protein sequence ID" value="SFW40819.1"/>
    <property type="molecule type" value="Genomic_DNA"/>
</dbReference>
<dbReference type="InterPro" id="IPR013571">
    <property type="entry name" value="Tscrpt_reg_QacR_C"/>
</dbReference>
<dbReference type="EMBL" id="CP140154">
    <property type="protein sequence ID" value="WQG87531.1"/>
    <property type="molecule type" value="Genomic_DNA"/>
</dbReference>
<dbReference type="InterPro" id="IPR009057">
    <property type="entry name" value="Homeodomain-like_sf"/>
</dbReference>
<dbReference type="AlphaFoldDB" id="A0A1K1P004"/>
<dbReference type="InterPro" id="IPR050109">
    <property type="entry name" value="HTH-type_TetR-like_transc_reg"/>
</dbReference>
<dbReference type="GO" id="GO:0045892">
    <property type="term" value="P:negative regulation of DNA-templated transcription"/>
    <property type="evidence" value="ECO:0007669"/>
    <property type="project" value="InterPro"/>
</dbReference>
<dbReference type="OrthoDB" id="9802802at2"/>
<proteinExistence type="predicted"/>
<dbReference type="SUPFAM" id="SSF46689">
    <property type="entry name" value="Homeodomain-like"/>
    <property type="match status" value="1"/>
</dbReference>
<keyword evidence="7" id="KW-1185">Reference proteome</keyword>
<dbReference type="Gene3D" id="1.10.357.10">
    <property type="entry name" value="Tetracycline Repressor, domain 2"/>
    <property type="match status" value="1"/>
</dbReference>
<evidence type="ECO:0000313" key="7">
    <source>
        <dbReference type="Proteomes" id="UP001326715"/>
    </source>
</evidence>
<name>A0A1K1P004_9BACT</name>
<dbReference type="InterPro" id="IPR001647">
    <property type="entry name" value="HTH_TetR"/>
</dbReference>
<gene>
    <name evidence="4" type="ORF">SAMN05661012_01642</name>
    <name evidence="5" type="ORF">SR876_21635</name>
</gene>
<keyword evidence="1 2" id="KW-0238">DNA-binding</keyword>
<feature type="DNA-binding region" description="H-T-H motif" evidence="2">
    <location>
        <begin position="30"/>
        <end position="49"/>
    </location>
</feature>
<dbReference type="PANTHER" id="PTHR30328">
    <property type="entry name" value="TRANSCRIPTIONAL REPRESSOR"/>
    <property type="match status" value="1"/>
</dbReference>
<evidence type="ECO:0000313" key="6">
    <source>
        <dbReference type="Proteomes" id="UP000183788"/>
    </source>
</evidence>
<dbReference type="PANTHER" id="PTHR30328:SF54">
    <property type="entry name" value="HTH-TYPE TRANSCRIPTIONAL REPRESSOR SCO4008"/>
    <property type="match status" value="1"/>
</dbReference>
<dbReference type="RefSeq" id="WP_072358764.1">
    <property type="nucleotide sequence ID" value="NZ_CP139972.1"/>
</dbReference>
<organism evidence="4 6">
    <name type="scientific">Chitinophaga sancti</name>
    <dbReference type="NCBI Taxonomy" id="1004"/>
    <lineage>
        <taxon>Bacteria</taxon>
        <taxon>Pseudomonadati</taxon>
        <taxon>Bacteroidota</taxon>
        <taxon>Chitinophagia</taxon>
        <taxon>Chitinophagales</taxon>
        <taxon>Chitinophagaceae</taxon>
        <taxon>Chitinophaga</taxon>
    </lineage>
</organism>
<dbReference type="GO" id="GO:0003700">
    <property type="term" value="F:DNA-binding transcription factor activity"/>
    <property type="evidence" value="ECO:0007669"/>
    <property type="project" value="InterPro"/>
</dbReference>
<evidence type="ECO:0000256" key="2">
    <source>
        <dbReference type="PROSITE-ProRule" id="PRU00335"/>
    </source>
</evidence>
<dbReference type="Pfam" id="PF00440">
    <property type="entry name" value="TetR_N"/>
    <property type="match status" value="1"/>
</dbReference>
<dbReference type="STRING" id="1004.SAMN05661012_01642"/>
<sequence length="201" mass="23278">MIAETKDEMRDKILDAALKRFSNYTASKTTMNEIADDLHCSKASLYYYFSDKKSLHFAVLEKIGEYFISEQEMEAEKDLPAASILMNLLEIKRQFVLRYYRLEMFKILNDNSAETIRAMTIMKERELAMMARIMKKGVAAGDFKIDNISEIAALYSQAMEGLRFSVSDCLNPKLEIDPEEVEKIIDRQRLLTEIFVKGIKQ</sequence>
<protein>
    <submittedName>
        <fullName evidence="5">TetR/AcrR family transcriptional regulator</fullName>
    </submittedName>
    <submittedName>
        <fullName evidence="4">Transcriptional regulator, TetR family</fullName>
    </submittedName>
</protein>
<reference evidence="5 7" key="2">
    <citation type="submission" date="2023-11" db="EMBL/GenBank/DDBJ databases">
        <title>MicrobeMod: A computational toolkit for identifying prokaryotic methylation and restriction-modification with nanopore sequencing.</title>
        <authorList>
            <person name="Crits-Christoph A."/>
            <person name="Kang S.C."/>
            <person name="Lee H."/>
            <person name="Ostrov N."/>
        </authorList>
    </citation>
    <scope>NUCLEOTIDE SEQUENCE [LARGE SCALE GENOMIC DNA]</scope>
    <source>
        <strain evidence="5 7">ATCC 23090</strain>
    </source>
</reference>
<dbReference type="Pfam" id="PF08360">
    <property type="entry name" value="TetR_C_5"/>
    <property type="match status" value="1"/>
</dbReference>